<proteinExistence type="predicted"/>
<dbReference type="InterPro" id="IPR035965">
    <property type="entry name" value="PAS-like_dom_sf"/>
</dbReference>
<accession>A0ABU2Q6Z0</accession>
<evidence type="ECO:0000313" key="1">
    <source>
        <dbReference type="EMBL" id="MDT0400197.1"/>
    </source>
</evidence>
<protein>
    <submittedName>
        <fullName evidence="1">PAS domain-containing protein</fullName>
    </submittedName>
</protein>
<sequence>RRREADQAGLSVSQMLQHIVSASPTGIVVVDTFNDVVYANDRASELGVVRDRLLDDRAWRAAEQVFATGQAIDVDLSPRKLPHPGRSGISVRGWVRLLSAEDRRFAVV</sequence>
<name>A0ABU2Q6Z0_9ACTN</name>
<dbReference type="EMBL" id="JAVRFA010000470">
    <property type="protein sequence ID" value="MDT0400197.1"/>
    <property type="molecule type" value="Genomic_DNA"/>
</dbReference>
<keyword evidence="2" id="KW-1185">Reference proteome</keyword>
<evidence type="ECO:0000313" key="2">
    <source>
        <dbReference type="Proteomes" id="UP001183881"/>
    </source>
</evidence>
<reference evidence="2" key="1">
    <citation type="submission" date="2023-07" db="EMBL/GenBank/DDBJ databases">
        <title>30 novel species of actinomycetes from the DSMZ collection.</title>
        <authorList>
            <person name="Nouioui I."/>
        </authorList>
    </citation>
    <scope>NUCLEOTIDE SEQUENCE [LARGE SCALE GENOMIC DNA]</scope>
    <source>
        <strain evidence="2">DSM 41636</strain>
    </source>
</reference>
<dbReference type="SUPFAM" id="SSF55785">
    <property type="entry name" value="PYP-like sensor domain (PAS domain)"/>
    <property type="match status" value="1"/>
</dbReference>
<organism evidence="1 2">
    <name type="scientific">Streptomyces edwardsiae</name>
    <dbReference type="NCBI Taxonomy" id="3075527"/>
    <lineage>
        <taxon>Bacteria</taxon>
        <taxon>Bacillati</taxon>
        <taxon>Actinomycetota</taxon>
        <taxon>Actinomycetes</taxon>
        <taxon>Kitasatosporales</taxon>
        <taxon>Streptomycetaceae</taxon>
        <taxon>Streptomyces</taxon>
    </lineage>
</organism>
<feature type="non-terminal residue" evidence="1">
    <location>
        <position position="1"/>
    </location>
</feature>
<comment type="caution">
    <text evidence="1">The sequence shown here is derived from an EMBL/GenBank/DDBJ whole genome shotgun (WGS) entry which is preliminary data.</text>
</comment>
<gene>
    <name evidence="1" type="ORF">RM705_36675</name>
</gene>
<dbReference type="Proteomes" id="UP001183881">
    <property type="component" value="Unassembled WGS sequence"/>
</dbReference>